<keyword evidence="3" id="KW-1185">Reference proteome</keyword>
<organism evidence="2 3">
    <name type="scientific">Rhizopogon vinicolor AM-OR11-026</name>
    <dbReference type="NCBI Taxonomy" id="1314800"/>
    <lineage>
        <taxon>Eukaryota</taxon>
        <taxon>Fungi</taxon>
        <taxon>Dikarya</taxon>
        <taxon>Basidiomycota</taxon>
        <taxon>Agaricomycotina</taxon>
        <taxon>Agaricomycetes</taxon>
        <taxon>Agaricomycetidae</taxon>
        <taxon>Boletales</taxon>
        <taxon>Suillineae</taxon>
        <taxon>Rhizopogonaceae</taxon>
        <taxon>Rhizopogon</taxon>
    </lineage>
</organism>
<dbReference type="InParanoid" id="A0A1B7MRY0"/>
<sequence length="199" mass="22898">MATNPENKTPLTDAITHDHREMYAYYQQFKQNKGNTDAQGRWAHQLMWEIARHAVGEEIIVYPLMEKQLGEEGTKLADQDRNDHQTVKELLAKLETLQVGTAEFDSILERAMATLHKHNDSEEQNDLPRLEMVLHPDHSKEAAAQFRRTKHFVPTRPHPMAPNKPPYETLVGFMAAPIDKLKDLFTTFPTEEMKKEAGL</sequence>
<proteinExistence type="predicted"/>
<dbReference type="OrthoDB" id="9983919at2759"/>
<gene>
    <name evidence="2" type="ORF">K503DRAFT_697152</name>
</gene>
<dbReference type="Gene3D" id="1.20.120.520">
    <property type="entry name" value="nmb1532 protein domain like"/>
    <property type="match status" value="1"/>
</dbReference>
<feature type="domain" description="Hemerythrin-like" evidence="1">
    <location>
        <begin position="12"/>
        <end position="130"/>
    </location>
</feature>
<evidence type="ECO:0000259" key="1">
    <source>
        <dbReference type="Pfam" id="PF01814"/>
    </source>
</evidence>
<dbReference type="PANTHER" id="PTHR35585">
    <property type="entry name" value="HHE DOMAIN PROTEIN (AFU_ORTHOLOGUE AFUA_4G00730)"/>
    <property type="match status" value="1"/>
</dbReference>
<name>A0A1B7MRY0_9AGAM</name>
<evidence type="ECO:0000313" key="2">
    <source>
        <dbReference type="EMBL" id="OAX35346.1"/>
    </source>
</evidence>
<dbReference type="EMBL" id="KV448508">
    <property type="protein sequence ID" value="OAX35346.1"/>
    <property type="molecule type" value="Genomic_DNA"/>
</dbReference>
<accession>A0A1B7MRY0</accession>
<evidence type="ECO:0000313" key="3">
    <source>
        <dbReference type="Proteomes" id="UP000092154"/>
    </source>
</evidence>
<dbReference type="InterPro" id="IPR012312">
    <property type="entry name" value="Hemerythrin-like"/>
</dbReference>
<protein>
    <recommendedName>
        <fullName evidence="1">Hemerythrin-like domain-containing protein</fullName>
    </recommendedName>
</protein>
<dbReference type="Proteomes" id="UP000092154">
    <property type="component" value="Unassembled WGS sequence"/>
</dbReference>
<reference evidence="2 3" key="1">
    <citation type="submission" date="2016-06" db="EMBL/GenBank/DDBJ databases">
        <title>Comparative genomics of the ectomycorrhizal sister species Rhizopogon vinicolor and Rhizopogon vesiculosus (Basidiomycota: Boletales) reveals a divergence of the mating type B locus.</title>
        <authorList>
            <consortium name="DOE Joint Genome Institute"/>
            <person name="Mujic A.B."/>
            <person name="Kuo A."/>
            <person name="Tritt A."/>
            <person name="Lipzen A."/>
            <person name="Chen C."/>
            <person name="Johnson J."/>
            <person name="Sharma A."/>
            <person name="Barry K."/>
            <person name="Grigoriev I.V."/>
            <person name="Spatafora J.W."/>
        </authorList>
    </citation>
    <scope>NUCLEOTIDE SEQUENCE [LARGE SCALE GENOMIC DNA]</scope>
    <source>
        <strain evidence="2 3">AM-OR11-026</strain>
    </source>
</reference>
<dbReference type="Pfam" id="PF01814">
    <property type="entry name" value="Hemerythrin"/>
    <property type="match status" value="1"/>
</dbReference>
<dbReference type="STRING" id="1314800.A0A1B7MRY0"/>
<dbReference type="AlphaFoldDB" id="A0A1B7MRY0"/>
<dbReference type="PANTHER" id="PTHR35585:SF1">
    <property type="entry name" value="HHE DOMAIN PROTEIN (AFU_ORTHOLOGUE AFUA_4G00730)"/>
    <property type="match status" value="1"/>
</dbReference>